<dbReference type="SUPFAM" id="SSF56349">
    <property type="entry name" value="DNA breaking-rejoining enzymes"/>
    <property type="match status" value="1"/>
</dbReference>
<dbReference type="InterPro" id="IPR002104">
    <property type="entry name" value="Integrase_catalytic"/>
</dbReference>
<dbReference type="AlphaFoldDB" id="A0A0K1IV05"/>
<accession>A0A0K1IV05</accession>
<evidence type="ECO:0000313" key="6">
    <source>
        <dbReference type="EMBL" id="AKU08286.1"/>
    </source>
</evidence>
<dbReference type="GO" id="GO:0003677">
    <property type="term" value="F:DNA binding"/>
    <property type="evidence" value="ECO:0007669"/>
    <property type="project" value="UniProtKB-UniRule"/>
</dbReference>
<reference evidence="7" key="1">
    <citation type="journal article" date="2015" name="J. Biotechnol.">
        <title>Complete genome sequence of Haloferax gibbonsii strain ARA6, a potential producer of polyhydroxyalkanoates and halocins isolated from Araruama, Rio de Janeiro, Brasil.</title>
        <authorList>
            <person name="Pinto L.H."/>
            <person name="D'Alincourt Carvalho-Assef A.P."/>
            <person name="Vieira R.P."/>
            <person name="Clementino M.M."/>
            <person name="Albano R.M."/>
        </authorList>
    </citation>
    <scope>NUCLEOTIDE SEQUENCE [LARGE SCALE GENOMIC DNA]</scope>
    <source>
        <strain evidence="7">ARA6</strain>
    </source>
</reference>
<dbReference type="Proteomes" id="UP000066124">
    <property type="component" value="Chromosome"/>
</dbReference>
<dbReference type="InterPro" id="IPR011010">
    <property type="entry name" value="DNA_brk_join_enz"/>
</dbReference>
<dbReference type="Gene3D" id="1.10.150.130">
    <property type="match status" value="1"/>
</dbReference>
<gene>
    <name evidence="6" type="ORF">ABY42_11300</name>
</gene>
<evidence type="ECO:0000313" key="7">
    <source>
        <dbReference type="Proteomes" id="UP000066124"/>
    </source>
</evidence>
<dbReference type="PATRIC" id="fig|35746.4.peg.2437"/>
<feature type="domain" description="Core-binding (CB)" evidence="5">
    <location>
        <begin position="36"/>
        <end position="109"/>
    </location>
</feature>
<dbReference type="PANTHER" id="PTHR30349:SF92">
    <property type="entry name" value="SITE-SPECIFIC RECOMBINASE"/>
    <property type="match status" value="1"/>
</dbReference>
<dbReference type="InterPro" id="IPR050090">
    <property type="entry name" value="Tyrosine_recombinase_XerCD"/>
</dbReference>
<dbReference type="EMBL" id="CP011947">
    <property type="protein sequence ID" value="AKU08286.1"/>
    <property type="molecule type" value="Genomic_DNA"/>
</dbReference>
<dbReference type="CDD" id="cd00397">
    <property type="entry name" value="DNA_BRE_C"/>
    <property type="match status" value="1"/>
</dbReference>
<feature type="domain" description="Tyr recombinase" evidence="4">
    <location>
        <begin position="135"/>
        <end position="317"/>
    </location>
</feature>
<dbReference type="GeneID" id="25246548"/>
<evidence type="ECO:0000256" key="3">
    <source>
        <dbReference type="PROSITE-ProRule" id="PRU01248"/>
    </source>
</evidence>
<organism evidence="6 7">
    <name type="scientific">Haloferax gibbonsii</name>
    <dbReference type="NCBI Taxonomy" id="35746"/>
    <lineage>
        <taxon>Archaea</taxon>
        <taxon>Methanobacteriati</taxon>
        <taxon>Methanobacteriota</taxon>
        <taxon>Stenosarchaea group</taxon>
        <taxon>Halobacteria</taxon>
        <taxon>Halobacteriales</taxon>
        <taxon>Haloferacaceae</taxon>
        <taxon>Haloferax</taxon>
    </lineage>
</organism>
<dbReference type="InterPro" id="IPR010998">
    <property type="entry name" value="Integrase_recombinase_N"/>
</dbReference>
<evidence type="ECO:0000259" key="5">
    <source>
        <dbReference type="PROSITE" id="PS51900"/>
    </source>
</evidence>
<evidence type="ECO:0000259" key="4">
    <source>
        <dbReference type="PROSITE" id="PS51898"/>
    </source>
</evidence>
<keyword evidence="2" id="KW-0233">DNA recombination</keyword>
<dbReference type="InterPro" id="IPR044068">
    <property type="entry name" value="CB"/>
</dbReference>
<dbReference type="PANTHER" id="PTHR30349">
    <property type="entry name" value="PHAGE INTEGRASE-RELATED"/>
    <property type="match status" value="1"/>
</dbReference>
<name>A0A0K1IV05_HALGI</name>
<evidence type="ECO:0000256" key="2">
    <source>
        <dbReference type="ARBA" id="ARBA00023172"/>
    </source>
</evidence>
<dbReference type="Gene3D" id="1.10.443.10">
    <property type="entry name" value="Intergrase catalytic core"/>
    <property type="match status" value="1"/>
</dbReference>
<protein>
    <submittedName>
        <fullName evidence="6">Integrase</fullName>
    </submittedName>
</protein>
<dbReference type="PROSITE" id="PS51900">
    <property type="entry name" value="CB"/>
    <property type="match status" value="1"/>
</dbReference>
<dbReference type="GO" id="GO:0015074">
    <property type="term" value="P:DNA integration"/>
    <property type="evidence" value="ECO:0007669"/>
    <property type="project" value="InterPro"/>
</dbReference>
<dbReference type="KEGG" id="hgi:ABY42_11300"/>
<dbReference type="RefSeq" id="WP_050459526.1">
    <property type="nucleotide sequence ID" value="NZ_CP011947.1"/>
</dbReference>
<dbReference type="PROSITE" id="PS51898">
    <property type="entry name" value="TYR_RECOMBINASE"/>
    <property type="match status" value="1"/>
</dbReference>
<evidence type="ECO:0000256" key="1">
    <source>
        <dbReference type="ARBA" id="ARBA00023125"/>
    </source>
</evidence>
<proteinExistence type="predicted"/>
<dbReference type="Pfam" id="PF00589">
    <property type="entry name" value="Phage_integrase"/>
    <property type="match status" value="1"/>
</dbReference>
<sequence>MPRPESRRNQDRARRELRNRLRRTRCLAELEKEVSRSPLQLLQLYAKTGRVRGRVLREFYHDQFPDLNPDEIRTGHVENYVIALDERGVSQNSKKKYLEVLSSFYNYMLKRDEFESITSNPAAVVMEEISRIRPDRPDCATWENACKLIHAIPDPRDKTVAIILAKTGARLLEALSIEEDDVDLEKGFIRLRERKGGGQTVVPIDDETIYAIKRYQFINVDSDSPYLFTSNLGGRLSKERIRREVKAAADRAGVAPKEERRFEKKFTPHTFRTVFTTLMRKQGMKPYILKYIRGDAKTETMDIYTRVDRDEAKEEYLNCIKGIGL</sequence>
<keyword evidence="1 3" id="KW-0238">DNA-binding</keyword>
<dbReference type="InterPro" id="IPR013762">
    <property type="entry name" value="Integrase-like_cat_sf"/>
</dbReference>
<dbReference type="GO" id="GO:0006310">
    <property type="term" value="P:DNA recombination"/>
    <property type="evidence" value="ECO:0007669"/>
    <property type="project" value="UniProtKB-KW"/>
</dbReference>